<feature type="compositionally biased region" description="Low complexity" evidence="1">
    <location>
        <begin position="71"/>
        <end position="97"/>
    </location>
</feature>
<evidence type="ECO:0000313" key="2">
    <source>
        <dbReference type="EMBL" id="PWY98895.1"/>
    </source>
</evidence>
<dbReference type="EMBL" id="KZ819197">
    <property type="protein sequence ID" value="PWY98895.1"/>
    <property type="molecule type" value="Genomic_DNA"/>
</dbReference>
<dbReference type="InParanoid" id="A0A317XKP9"/>
<dbReference type="Proteomes" id="UP000246740">
    <property type="component" value="Unassembled WGS sequence"/>
</dbReference>
<accession>A0A317XKP9</accession>
<feature type="region of interest" description="Disordered" evidence="1">
    <location>
        <begin position="54"/>
        <end position="107"/>
    </location>
</feature>
<gene>
    <name evidence="2" type="ORF">BCV70DRAFT_238510</name>
</gene>
<evidence type="ECO:0000313" key="3">
    <source>
        <dbReference type="Proteomes" id="UP000246740"/>
    </source>
</evidence>
<proteinExistence type="predicted"/>
<keyword evidence="3" id="KW-1185">Reference proteome</keyword>
<name>A0A317XKP9_9BASI</name>
<protein>
    <submittedName>
        <fullName evidence="2">Uncharacterized protein</fullName>
    </submittedName>
</protein>
<reference evidence="2 3" key="1">
    <citation type="journal article" date="2018" name="Mol. Biol. Evol.">
        <title>Broad Genomic Sampling Reveals a Smut Pathogenic Ancestry of the Fungal Clade Ustilaginomycotina.</title>
        <authorList>
            <person name="Kijpornyongpan T."/>
            <person name="Mondo S.J."/>
            <person name="Barry K."/>
            <person name="Sandor L."/>
            <person name="Lee J."/>
            <person name="Lipzen A."/>
            <person name="Pangilinan J."/>
            <person name="LaButti K."/>
            <person name="Hainaut M."/>
            <person name="Henrissat B."/>
            <person name="Grigoriev I.V."/>
            <person name="Spatafora J.W."/>
            <person name="Aime M.C."/>
        </authorList>
    </citation>
    <scope>NUCLEOTIDE SEQUENCE [LARGE SCALE GENOMIC DNA]</scope>
    <source>
        <strain evidence="2 3">MCA 3645</strain>
    </source>
</reference>
<sequence length="186" mass="20002">MSIRVGIPGLISTLCGIFAPVRRRARQTLPSTQPRTIATSWVILAASLRVSTVTGQSTTQSRVRSIRPPMRTSTNTTGSSRSSSMTSRRPTTTASRSGVPTRSCMSQTPTLTISSSTALTSVPSTISTTSSTAPRRFRGPMPFSGSFNTSTSLALAICTDWCCNRLGFHVLAHTSHFPFHFVFLSN</sequence>
<dbReference type="AlphaFoldDB" id="A0A317XKP9"/>
<organism evidence="2 3">
    <name type="scientific">Testicularia cyperi</name>
    <dbReference type="NCBI Taxonomy" id="1882483"/>
    <lineage>
        <taxon>Eukaryota</taxon>
        <taxon>Fungi</taxon>
        <taxon>Dikarya</taxon>
        <taxon>Basidiomycota</taxon>
        <taxon>Ustilaginomycotina</taxon>
        <taxon>Ustilaginomycetes</taxon>
        <taxon>Ustilaginales</taxon>
        <taxon>Anthracoideaceae</taxon>
        <taxon>Testicularia</taxon>
    </lineage>
</organism>
<evidence type="ECO:0000256" key="1">
    <source>
        <dbReference type="SAM" id="MobiDB-lite"/>
    </source>
</evidence>
<feature type="compositionally biased region" description="Polar residues" evidence="1">
    <location>
        <begin position="98"/>
        <end position="107"/>
    </location>
</feature>
<feature type="compositionally biased region" description="Low complexity" evidence="1">
    <location>
        <begin position="54"/>
        <end position="63"/>
    </location>
</feature>